<dbReference type="SUPFAM" id="SSF56601">
    <property type="entry name" value="beta-lactamase/transpeptidase-like"/>
    <property type="match status" value="1"/>
</dbReference>
<dbReference type="InterPro" id="IPR045155">
    <property type="entry name" value="Beta-lactam_cat"/>
</dbReference>
<dbReference type="STRING" id="1173020.Cha6605_5518"/>
<dbReference type="PATRIC" id="fig|1173020.3.peg.6343"/>
<evidence type="ECO:0000313" key="4">
    <source>
        <dbReference type="Proteomes" id="UP000010366"/>
    </source>
</evidence>
<dbReference type="Proteomes" id="UP000010366">
    <property type="component" value="Chromosome"/>
</dbReference>
<dbReference type="OrthoDB" id="9775096at2"/>
<dbReference type="GO" id="GO:0030655">
    <property type="term" value="P:beta-lactam antibiotic catabolic process"/>
    <property type="evidence" value="ECO:0007669"/>
    <property type="project" value="InterPro"/>
</dbReference>
<dbReference type="Pfam" id="PF13354">
    <property type="entry name" value="Beta-lactamase2"/>
    <property type="match status" value="1"/>
</dbReference>
<evidence type="ECO:0000313" key="3">
    <source>
        <dbReference type="EMBL" id="AFY96398.1"/>
    </source>
</evidence>
<gene>
    <name evidence="3" type="ORF">Cha6605_5518</name>
</gene>
<dbReference type="RefSeq" id="WP_015162481.1">
    <property type="nucleotide sequence ID" value="NC_019697.1"/>
</dbReference>
<dbReference type="PANTHER" id="PTHR35333">
    <property type="entry name" value="BETA-LACTAMASE"/>
    <property type="match status" value="1"/>
</dbReference>
<feature type="domain" description="Beta-lactamase class A catalytic" evidence="2">
    <location>
        <begin position="124"/>
        <end position="338"/>
    </location>
</feature>
<reference evidence="3 4" key="1">
    <citation type="submission" date="2012-05" db="EMBL/GenBank/DDBJ databases">
        <title>Finished chromosome of genome of Chamaesiphon sp. PCC 6605.</title>
        <authorList>
            <consortium name="US DOE Joint Genome Institute"/>
            <person name="Gugger M."/>
            <person name="Coursin T."/>
            <person name="Rippka R."/>
            <person name="Tandeau De Marsac N."/>
            <person name="Huntemann M."/>
            <person name="Wei C.-L."/>
            <person name="Han J."/>
            <person name="Detter J.C."/>
            <person name="Han C."/>
            <person name="Tapia R."/>
            <person name="Chen A."/>
            <person name="Kyrpides N."/>
            <person name="Mavromatis K."/>
            <person name="Markowitz V."/>
            <person name="Szeto E."/>
            <person name="Ivanova N."/>
            <person name="Pagani I."/>
            <person name="Pati A."/>
            <person name="Goodwin L."/>
            <person name="Nordberg H.P."/>
            <person name="Cantor M.N."/>
            <person name="Hua S.X."/>
            <person name="Woyke T."/>
            <person name="Kerfeld C.A."/>
        </authorList>
    </citation>
    <scope>NUCLEOTIDE SEQUENCE [LARGE SCALE GENOMIC DNA]</scope>
    <source>
        <strain evidence="4">ATCC 27169 / PCC 6605</strain>
    </source>
</reference>
<proteinExistence type="predicted"/>
<dbReference type="InterPro" id="IPR012338">
    <property type="entry name" value="Beta-lactam/transpept-like"/>
</dbReference>
<evidence type="ECO:0000259" key="2">
    <source>
        <dbReference type="Pfam" id="PF13354"/>
    </source>
</evidence>
<dbReference type="GO" id="GO:0046677">
    <property type="term" value="P:response to antibiotic"/>
    <property type="evidence" value="ECO:0007669"/>
    <property type="project" value="InterPro"/>
</dbReference>
<keyword evidence="4" id="KW-1185">Reference proteome</keyword>
<dbReference type="InterPro" id="IPR000871">
    <property type="entry name" value="Beta-lactam_class-A"/>
</dbReference>
<organism evidence="3 4">
    <name type="scientific">Chamaesiphon minutus (strain ATCC 27169 / PCC 6605)</name>
    <dbReference type="NCBI Taxonomy" id="1173020"/>
    <lineage>
        <taxon>Bacteria</taxon>
        <taxon>Bacillati</taxon>
        <taxon>Cyanobacteriota</taxon>
        <taxon>Cyanophyceae</taxon>
        <taxon>Gomontiellales</taxon>
        <taxon>Chamaesiphonaceae</taxon>
        <taxon>Chamaesiphon</taxon>
    </lineage>
</organism>
<dbReference type="eggNOG" id="COG2367">
    <property type="taxonomic scope" value="Bacteria"/>
</dbReference>
<dbReference type="AlphaFoldDB" id="K9UP01"/>
<dbReference type="KEGG" id="cmp:Cha6605_5518"/>
<feature type="region of interest" description="Disordered" evidence="1">
    <location>
        <begin position="1"/>
        <end position="37"/>
    </location>
</feature>
<dbReference type="GO" id="GO:0008800">
    <property type="term" value="F:beta-lactamase activity"/>
    <property type="evidence" value="ECO:0007669"/>
    <property type="project" value="InterPro"/>
</dbReference>
<protein>
    <submittedName>
        <fullName evidence="3">Beta-lactamase class A</fullName>
    </submittedName>
</protein>
<sequence>MASNSSADRRSPPKSRQQNRSRSHSQRQQVQQLNSPQERECRQSVSIFIHLVRLSICGLGASTIAGTTISILNPPQQAAKIEPHVLPPTLPQIEDIKITHIIPALDRRLQATLNRSDKIDPSYLFVDLNSGEYTQLGADRVLPAASTIKLPILIALFQDVDAQKVQLEEKLTIDKNSIAGGSGDLQAQKPGTQVSILVAATKMMTISDNTATNLIINRLGGATKLNQRFRNWGLKVTTINRPLPDLEGKNTTTPRELARTMMAIDPPTRSPHGGKLLSDSSTSQILSIMSNTIGNTMLPKGLGAGAKIAHKTGDIGSTIADVGAIELPSGKKYLAAVIAKRPYNDPDGPALVRSMSKIVYEQFSRPLPTATPNPQADAGFPKTVFIRTRE</sequence>
<dbReference type="EMBL" id="CP003600">
    <property type="protein sequence ID" value="AFY96398.1"/>
    <property type="molecule type" value="Genomic_DNA"/>
</dbReference>
<evidence type="ECO:0000256" key="1">
    <source>
        <dbReference type="SAM" id="MobiDB-lite"/>
    </source>
</evidence>
<name>K9UP01_CHAP6</name>
<accession>K9UP01</accession>
<dbReference type="Gene3D" id="3.40.710.10">
    <property type="entry name" value="DD-peptidase/beta-lactamase superfamily"/>
    <property type="match status" value="1"/>
</dbReference>
<dbReference type="PANTHER" id="PTHR35333:SF4">
    <property type="entry name" value="SLR0121 PROTEIN"/>
    <property type="match status" value="1"/>
</dbReference>
<dbReference type="HOGENOM" id="CLU_031960_1_2_3"/>